<name>A0ABN9NU74_9MYCO</name>
<feature type="compositionally biased region" description="Pro residues" evidence="1">
    <location>
        <begin position="34"/>
        <end position="44"/>
    </location>
</feature>
<dbReference type="InterPro" id="IPR050625">
    <property type="entry name" value="ParA/MinD_ATPase"/>
</dbReference>
<dbReference type="SUPFAM" id="SSF52540">
    <property type="entry name" value="P-loop containing nucleoside triphosphate hydrolases"/>
    <property type="match status" value="1"/>
</dbReference>
<dbReference type="Proteomes" id="UP001190466">
    <property type="component" value="Chromosome"/>
</dbReference>
<sequence length="408" mass="43352">MTEREEFLRDRQAGPPQHPTPPSAGAPSGDQWESPPPTATPGPAPGFIQPQGPLPQQPGSQPTATPHAAPQQPGPHQPPGSQHFGPGPGLQQPPWLDFGGAPTPSPRKPRPTRGWRRAVHVATFGLINLGPSKAERRAAELQAIIQAPLRSYYKVGVLGKGGVGKTSVAASVGSVFAELRPSDRVVAIDADTAFGRLGSRVDPSARGSYWELAGDRNLESFADLRARIGNNAAGLYVLAGEPASTRRRVLDPAIYREAALRLDRHFTISIIDCGSTMDAPVTQEALRDLDALIVVSSPWADGAGAAAQTMEWLANHGMGELLRRTVVVLNDSDGHADKKTKAALAQQFISRGQVVVEVPFDPHLRPGGVIDVTREMAPATRLRFLEITAAIAGHFSMVPPHPVPGEAN</sequence>
<feature type="region of interest" description="Disordered" evidence="1">
    <location>
        <begin position="1"/>
        <end position="115"/>
    </location>
</feature>
<evidence type="ECO:0000313" key="3">
    <source>
        <dbReference type="EMBL" id="CAJ1578427.1"/>
    </source>
</evidence>
<accession>A0ABN9NU74</accession>
<organism evidence="3 4">
    <name type="scientific">[Mycobacterium] wendilense</name>
    <dbReference type="NCBI Taxonomy" id="3064284"/>
    <lineage>
        <taxon>Bacteria</taxon>
        <taxon>Bacillati</taxon>
        <taxon>Actinomycetota</taxon>
        <taxon>Actinomycetes</taxon>
        <taxon>Mycobacteriales</taxon>
        <taxon>Mycobacteriaceae</taxon>
        <taxon>Mycolicibacter</taxon>
    </lineage>
</organism>
<evidence type="ECO:0000313" key="4">
    <source>
        <dbReference type="Proteomes" id="UP001190466"/>
    </source>
</evidence>
<dbReference type="PANTHER" id="PTHR43384:SF14">
    <property type="entry name" value="ESX-1 SECRETION-ASSOCIATED PROTEIN ESPI"/>
    <property type="match status" value="1"/>
</dbReference>
<feature type="compositionally biased region" description="Basic and acidic residues" evidence="1">
    <location>
        <begin position="1"/>
        <end position="12"/>
    </location>
</feature>
<proteinExistence type="predicted"/>
<dbReference type="Gene3D" id="3.40.50.300">
    <property type="entry name" value="P-loop containing nucleotide triphosphate hydrolases"/>
    <property type="match status" value="1"/>
</dbReference>
<dbReference type="EMBL" id="OY726395">
    <property type="protein sequence ID" value="CAJ1578427.1"/>
    <property type="molecule type" value="Genomic_DNA"/>
</dbReference>
<evidence type="ECO:0000256" key="1">
    <source>
        <dbReference type="SAM" id="MobiDB-lite"/>
    </source>
</evidence>
<reference evidence="3 4" key="1">
    <citation type="submission" date="2023-08" db="EMBL/GenBank/DDBJ databases">
        <authorList>
            <person name="Folkvardsen B D."/>
            <person name="Norman A."/>
        </authorList>
    </citation>
    <scope>NUCLEOTIDE SEQUENCE [LARGE SCALE GENOMIC DNA]</scope>
    <source>
        <strain evidence="3 4">Mu0050</strain>
    </source>
</reference>
<dbReference type="InterPro" id="IPR002586">
    <property type="entry name" value="CobQ/CobB/MinD/ParA_Nub-bd_dom"/>
</dbReference>
<feature type="compositionally biased region" description="Low complexity" evidence="1">
    <location>
        <begin position="79"/>
        <end position="94"/>
    </location>
</feature>
<dbReference type="Pfam" id="PF01656">
    <property type="entry name" value="CbiA"/>
    <property type="match status" value="1"/>
</dbReference>
<dbReference type="InterPro" id="IPR027417">
    <property type="entry name" value="P-loop_NTPase"/>
</dbReference>
<keyword evidence="4" id="KW-1185">Reference proteome</keyword>
<gene>
    <name evidence="3" type="ORF">MU0050_000073</name>
</gene>
<protein>
    <submittedName>
        <fullName evidence="3">MinD/ParA family protein</fullName>
    </submittedName>
</protein>
<feature type="domain" description="CobQ/CobB/MinD/ParA nucleotide binding" evidence="2">
    <location>
        <begin position="159"/>
        <end position="364"/>
    </location>
</feature>
<dbReference type="PANTHER" id="PTHR43384">
    <property type="entry name" value="SEPTUM SITE-DETERMINING PROTEIN MIND HOMOLOG, CHLOROPLASTIC-RELATED"/>
    <property type="match status" value="1"/>
</dbReference>
<dbReference type="RefSeq" id="WP_316513547.1">
    <property type="nucleotide sequence ID" value="NZ_OY726395.1"/>
</dbReference>
<feature type="compositionally biased region" description="Low complexity" evidence="1">
    <location>
        <begin position="57"/>
        <end position="71"/>
    </location>
</feature>
<evidence type="ECO:0000259" key="2">
    <source>
        <dbReference type="Pfam" id="PF01656"/>
    </source>
</evidence>